<protein>
    <submittedName>
        <fullName evidence="1">Uncharacterized protein</fullName>
    </submittedName>
</protein>
<proteinExistence type="predicted"/>
<gene>
    <name evidence="1" type="ORF">HLUCCA11_05075</name>
</gene>
<name>A0A0P7YZR1_9CYAN</name>
<evidence type="ECO:0000313" key="2">
    <source>
        <dbReference type="Proteomes" id="UP000050465"/>
    </source>
</evidence>
<organism evidence="1 2">
    <name type="scientific">Phormidesmis priestleyi Ana</name>
    <dbReference type="NCBI Taxonomy" id="1666911"/>
    <lineage>
        <taxon>Bacteria</taxon>
        <taxon>Bacillati</taxon>
        <taxon>Cyanobacteriota</taxon>
        <taxon>Cyanophyceae</taxon>
        <taxon>Leptolyngbyales</taxon>
        <taxon>Leptolyngbyaceae</taxon>
        <taxon>Phormidesmis</taxon>
    </lineage>
</organism>
<dbReference type="EMBL" id="LJZR01000004">
    <property type="protein sequence ID" value="KPQ36867.1"/>
    <property type="molecule type" value="Genomic_DNA"/>
</dbReference>
<accession>A0A0P7YZR1</accession>
<comment type="caution">
    <text evidence="1">The sequence shown here is derived from an EMBL/GenBank/DDBJ whole genome shotgun (WGS) entry which is preliminary data.</text>
</comment>
<dbReference type="AlphaFoldDB" id="A0A0P7YZR1"/>
<evidence type="ECO:0000313" key="1">
    <source>
        <dbReference type="EMBL" id="KPQ36867.1"/>
    </source>
</evidence>
<sequence>MPSAEVDCNFLQSSTNLEIAIKGRLVHIEQIIEKSWSKAFAIIGNRINIAPSDTLSSNCAQPYHYFYREIRSFLKVTNEIA</sequence>
<reference evidence="1 2" key="1">
    <citation type="submission" date="2015-09" db="EMBL/GenBank/DDBJ databases">
        <title>Identification and resolution of microdiversity through metagenomic sequencing of parallel consortia.</title>
        <authorList>
            <person name="Nelson W.C."/>
            <person name="Romine M.F."/>
            <person name="Lindemann S.R."/>
        </authorList>
    </citation>
    <scope>NUCLEOTIDE SEQUENCE [LARGE SCALE GENOMIC DNA]</scope>
    <source>
        <strain evidence="1">Ana</strain>
    </source>
</reference>
<dbReference type="Proteomes" id="UP000050465">
    <property type="component" value="Unassembled WGS sequence"/>
</dbReference>